<evidence type="ECO:0000259" key="1">
    <source>
        <dbReference type="PROSITE" id="PS51186"/>
    </source>
</evidence>
<sequence>MSPPSYTVAPVRTPVDLAAAIVLIRAYAASLPIDLGYQGFEAEMAGMPGKYAPPDGELLLARAADGTPLGCVGLRPLPPVDGRAEMKRLYVVPAARGTGLGDALARAIIAAAIRLGYREMVLDTLPSMAGAQAVYRKYGFVEVGPYYDTPIAGTVFMRCELAPPEAVPPARG</sequence>
<dbReference type="InterPro" id="IPR052777">
    <property type="entry name" value="Acetyltransferase_Enz"/>
</dbReference>
<accession>A0A0P6W5Y9</accession>
<dbReference type="InterPro" id="IPR000182">
    <property type="entry name" value="GNAT_dom"/>
</dbReference>
<dbReference type="GO" id="GO:0016747">
    <property type="term" value="F:acyltransferase activity, transferring groups other than amino-acyl groups"/>
    <property type="evidence" value="ECO:0007669"/>
    <property type="project" value="InterPro"/>
</dbReference>
<dbReference type="Gene3D" id="3.40.630.30">
    <property type="match status" value="1"/>
</dbReference>
<reference evidence="2 3" key="2">
    <citation type="submission" date="2015-10" db="EMBL/GenBank/DDBJ databases">
        <title>Draft Genome Sequence of Prosthecomicrobium hirschii ATCC 27832.</title>
        <authorList>
            <person name="Daniel J."/>
            <person name="Givan S.A."/>
            <person name="Brun Y.V."/>
            <person name="Brown P.J."/>
        </authorList>
    </citation>
    <scope>NUCLEOTIDE SEQUENCE [LARGE SCALE GENOMIC DNA]</scope>
    <source>
        <strain evidence="2 3">16</strain>
    </source>
</reference>
<dbReference type="PANTHER" id="PTHR43305">
    <property type="entry name" value="FAMILY N-ACETYLTRANSFERASE, PUTATIVE (AFU_ORTHOLOGUE AFUA_2G01380)-RELATED"/>
    <property type="match status" value="1"/>
</dbReference>
<feature type="domain" description="N-acetyltransferase" evidence="1">
    <location>
        <begin position="6"/>
        <end position="162"/>
    </location>
</feature>
<dbReference type="STRING" id="665126.ABB55_22100"/>
<dbReference type="AlphaFoldDB" id="A0A0P6W5Y9"/>
<comment type="caution">
    <text evidence="2">The sequence shown here is derived from an EMBL/GenBank/DDBJ whole genome shotgun (WGS) entry which is preliminary data.</text>
</comment>
<dbReference type="SUPFAM" id="SSF55729">
    <property type="entry name" value="Acyl-CoA N-acyltransferases (Nat)"/>
    <property type="match status" value="1"/>
</dbReference>
<dbReference type="Pfam" id="PF00583">
    <property type="entry name" value="Acetyltransf_1"/>
    <property type="match status" value="1"/>
</dbReference>
<dbReference type="EMBL" id="LJYW01000001">
    <property type="protein sequence ID" value="KPL54583.1"/>
    <property type="molecule type" value="Genomic_DNA"/>
</dbReference>
<protein>
    <submittedName>
        <fullName evidence="2">Acetyltransferase</fullName>
    </submittedName>
</protein>
<dbReference type="CDD" id="cd04301">
    <property type="entry name" value="NAT_SF"/>
    <property type="match status" value="1"/>
</dbReference>
<reference evidence="2 3" key="1">
    <citation type="submission" date="2015-09" db="EMBL/GenBank/DDBJ databases">
        <authorList>
            <person name="Jackson K.R."/>
            <person name="Lunt B.L."/>
            <person name="Fisher J.N.B."/>
            <person name="Gardner A.V."/>
            <person name="Bailey M.E."/>
            <person name="Deus L.M."/>
            <person name="Earl A.S."/>
            <person name="Gibby P.D."/>
            <person name="Hartmann K.A."/>
            <person name="Liu J.E."/>
            <person name="Manci A.M."/>
            <person name="Nielsen D.A."/>
            <person name="Solomon M.B."/>
            <person name="Breakwell D.P."/>
            <person name="Burnett S.H."/>
            <person name="Grose J.H."/>
        </authorList>
    </citation>
    <scope>NUCLEOTIDE SEQUENCE [LARGE SCALE GENOMIC DNA]</scope>
    <source>
        <strain evidence="2 3">16</strain>
    </source>
</reference>
<evidence type="ECO:0000313" key="2">
    <source>
        <dbReference type="EMBL" id="KPL54583.1"/>
    </source>
</evidence>
<dbReference type="PANTHER" id="PTHR43305:SF1">
    <property type="entry name" value="FAMILY N-ACETYLTRANSFERASE, PUTATIVE (AFU_ORTHOLOGUE AFUA_2G01380)-RELATED"/>
    <property type="match status" value="1"/>
</dbReference>
<keyword evidence="2" id="KW-0808">Transferase</keyword>
<organism evidence="2 3">
    <name type="scientific">Prosthecodimorpha hirschii</name>
    <dbReference type="NCBI Taxonomy" id="665126"/>
    <lineage>
        <taxon>Bacteria</taxon>
        <taxon>Pseudomonadati</taxon>
        <taxon>Pseudomonadota</taxon>
        <taxon>Alphaproteobacteria</taxon>
        <taxon>Hyphomicrobiales</taxon>
        <taxon>Ancalomicrobiaceae</taxon>
        <taxon>Prosthecodimorpha</taxon>
    </lineage>
</organism>
<dbReference type="InterPro" id="IPR016181">
    <property type="entry name" value="Acyl_CoA_acyltransferase"/>
</dbReference>
<gene>
    <name evidence="2" type="ORF">ABB55_22100</name>
</gene>
<proteinExistence type="predicted"/>
<name>A0A0P6W5Y9_9HYPH</name>
<keyword evidence="3" id="KW-1185">Reference proteome</keyword>
<dbReference type="RefSeq" id="WP_054360750.1">
    <property type="nucleotide sequence ID" value="NZ_LJYW01000001.1"/>
</dbReference>
<dbReference type="Proteomes" id="UP000048984">
    <property type="component" value="Unassembled WGS sequence"/>
</dbReference>
<evidence type="ECO:0000313" key="3">
    <source>
        <dbReference type="Proteomes" id="UP000048984"/>
    </source>
</evidence>
<dbReference type="PROSITE" id="PS51186">
    <property type="entry name" value="GNAT"/>
    <property type="match status" value="1"/>
</dbReference>